<evidence type="ECO:0000313" key="1">
    <source>
        <dbReference type="EMBL" id="KKK89608.1"/>
    </source>
</evidence>
<proteinExistence type="predicted"/>
<dbReference type="EMBL" id="LAZR01049451">
    <property type="protein sequence ID" value="KKK89608.1"/>
    <property type="molecule type" value="Genomic_DNA"/>
</dbReference>
<sequence>SVNVGTTSPNMALSIFEGHLFLAGISRALR</sequence>
<dbReference type="AlphaFoldDB" id="A0A0F8Z783"/>
<accession>A0A0F8Z783</accession>
<feature type="non-terminal residue" evidence="1">
    <location>
        <position position="1"/>
    </location>
</feature>
<reference evidence="1" key="1">
    <citation type="journal article" date="2015" name="Nature">
        <title>Complex archaea that bridge the gap between prokaryotes and eukaryotes.</title>
        <authorList>
            <person name="Spang A."/>
            <person name="Saw J.H."/>
            <person name="Jorgensen S.L."/>
            <person name="Zaremba-Niedzwiedzka K."/>
            <person name="Martijn J."/>
            <person name="Lind A.E."/>
            <person name="van Eijk R."/>
            <person name="Schleper C."/>
            <person name="Guy L."/>
            <person name="Ettema T.J."/>
        </authorList>
    </citation>
    <scope>NUCLEOTIDE SEQUENCE</scope>
</reference>
<gene>
    <name evidence="1" type="ORF">LCGC14_2731360</name>
</gene>
<comment type="caution">
    <text evidence="1">The sequence shown here is derived from an EMBL/GenBank/DDBJ whole genome shotgun (WGS) entry which is preliminary data.</text>
</comment>
<name>A0A0F8Z783_9ZZZZ</name>
<protein>
    <submittedName>
        <fullName evidence="1">Uncharacterized protein</fullName>
    </submittedName>
</protein>
<organism evidence="1">
    <name type="scientific">marine sediment metagenome</name>
    <dbReference type="NCBI Taxonomy" id="412755"/>
    <lineage>
        <taxon>unclassified sequences</taxon>
        <taxon>metagenomes</taxon>
        <taxon>ecological metagenomes</taxon>
    </lineage>
</organism>